<accession>A0A1M4Y7C9</accession>
<organism evidence="2 3">
    <name type="scientific">Schwartzia succinivorans DSM 10502</name>
    <dbReference type="NCBI Taxonomy" id="1123243"/>
    <lineage>
        <taxon>Bacteria</taxon>
        <taxon>Bacillati</taxon>
        <taxon>Bacillota</taxon>
        <taxon>Negativicutes</taxon>
        <taxon>Selenomonadales</taxon>
        <taxon>Selenomonadaceae</taxon>
        <taxon>Schwartzia</taxon>
    </lineage>
</organism>
<dbReference type="EMBL" id="FQUG01000006">
    <property type="protein sequence ID" value="SHF01570.1"/>
    <property type="molecule type" value="Genomic_DNA"/>
</dbReference>
<dbReference type="STRING" id="1123243.SAMN02745190_01653"/>
<sequence>MNRESELLSAKDEQKLLSELEHLTYPIRTGRMTVENWRTWMRKNESSENADGRNRSTQRFEVEK</sequence>
<name>A0A1M4Y7C9_9FIRM</name>
<evidence type="ECO:0000313" key="2">
    <source>
        <dbReference type="EMBL" id="SHF01570.1"/>
    </source>
</evidence>
<feature type="region of interest" description="Disordered" evidence="1">
    <location>
        <begin position="45"/>
        <end position="64"/>
    </location>
</feature>
<keyword evidence="3" id="KW-1185">Reference proteome</keyword>
<dbReference type="AlphaFoldDB" id="A0A1M4Y7C9"/>
<protein>
    <submittedName>
        <fullName evidence="2">Uncharacterized protein</fullName>
    </submittedName>
</protein>
<gene>
    <name evidence="2" type="ORF">SAMN02745190_01653</name>
</gene>
<reference evidence="2 3" key="1">
    <citation type="submission" date="2016-11" db="EMBL/GenBank/DDBJ databases">
        <authorList>
            <person name="Jaros S."/>
            <person name="Januszkiewicz K."/>
            <person name="Wedrychowicz H."/>
        </authorList>
    </citation>
    <scope>NUCLEOTIDE SEQUENCE [LARGE SCALE GENOMIC DNA]</scope>
    <source>
        <strain evidence="2 3">DSM 10502</strain>
    </source>
</reference>
<dbReference type="Proteomes" id="UP000184404">
    <property type="component" value="Unassembled WGS sequence"/>
</dbReference>
<evidence type="ECO:0000256" key="1">
    <source>
        <dbReference type="SAM" id="MobiDB-lite"/>
    </source>
</evidence>
<proteinExistence type="predicted"/>
<evidence type="ECO:0000313" key="3">
    <source>
        <dbReference type="Proteomes" id="UP000184404"/>
    </source>
</evidence>
<dbReference type="RefSeq" id="WP_072935754.1">
    <property type="nucleotide sequence ID" value="NZ_FQUG01000006.1"/>
</dbReference>